<dbReference type="AlphaFoldDB" id="A0AAV7ULR7"/>
<name>A0AAV7ULR7_PLEWA</name>
<comment type="caution">
    <text evidence="1">The sequence shown here is derived from an EMBL/GenBank/DDBJ whole genome shotgun (WGS) entry which is preliminary data.</text>
</comment>
<sequence>MVHHADTSLGTHQSTIAVCLGSGGGLVTRSLRLPVKRSGAGGEDSRAECSPRPGDLKVGAVPSPVLKIQLPAVQWAGDAEESLAGGGGLLVKWRARHGRAAAHCCGRAGEGPCAPAGVSCEGVLLRGRSAV</sequence>
<proteinExistence type="predicted"/>
<gene>
    <name evidence="1" type="ORF">NDU88_006696</name>
</gene>
<organism evidence="1 2">
    <name type="scientific">Pleurodeles waltl</name>
    <name type="common">Iberian ribbed newt</name>
    <dbReference type="NCBI Taxonomy" id="8319"/>
    <lineage>
        <taxon>Eukaryota</taxon>
        <taxon>Metazoa</taxon>
        <taxon>Chordata</taxon>
        <taxon>Craniata</taxon>
        <taxon>Vertebrata</taxon>
        <taxon>Euteleostomi</taxon>
        <taxon>Amphibia</taxon>
        <taxon>Batrachia</taxon>
        <taxon>Caudata</taxon>
        <taxon>Salamandroidea</taxon>
        <taxon>Salamandridae</taxon>
        <taxon>Pleurodelinae</taxon>
        <taxon>Pleurodeles</taxon>
    </lineage>
</organism>
<accession>A0AAV7ULR7</accession>
<protein>
    <submittedName>
        <fullName evidence="1">Uncharacterized protein</fullName>
    </submittedName>
</protein>
<keyword evidence="2" id="KW-1185">Reference proteome</keyword>
<dbReference type="EMBL" id="JANPWB010000005">
    <property type="protein sequence ID" value="KAJ1189955.1"/>
    <property type="molecule type" value="Genomic_DNA"/>
</dbReference>
<dbReference type="Proteomes" id="UP001066276">
    <property type="component" value="Chromosome 3_1"/>
</dbReference>
<evidence type="ECO:0000313" key="2">
    <source>
        <dbReference type="Proteomes" id="UP001066276"/>
    </source>
</evidence>
<evidence type="ECO:0000313" key="1">
    <source>
        <dbReference type="EMBL" id="KAJ1189955.1"/>
    </source>
</evidence>
<reference evidence="1" key="1">
    <citation type="journal article" date="2022" name="bioRxiv">
        <title>Sequencing and chromosome-scale assembly of the giantPleurodeles waltlgenome.</title>
        <authorList>
            <person name="Brown T."/>
            <person name="Elewa A."/>
            <person name="Iarovenko S."/>
            <person name="Subramanian E."/>
            <person name="Araus A.J."/>
            <person name="Petzold A."/>
            <person name="Susuki M."/>
            <person name="Suzuki K.-i.T."/>
            <person name="Hayashi T."/>
            <person name="Toyoda A."/>
            <person name="Oliveira C."/>
            <person name="Osipova E."/>
            <person name="Leigh N.D."/>
            <person name="Simon A."/>
            <person name="Yun M.H."/>
        </authorList>
    </citation>
    <scope>NUCLEOTIDE SEQUENCE</scope>
    <source>
        <strain evidence="1">20211129_DDA</strain>
        <tissue evidence="1">Liver</tissue>
    </source>
</reference>